<dbReference type="AlphaFoldDB" id="A0ABD3JK26"/>
<dbReference type="PANTHER" id="PTHR24414:SF44">
    <property type="entry name" value="F-BOX DOMAIN-CONTAINING PROTEIN"/>
    <property type="match status" value="1"/>
</dbReference>
<name>A0ABD3JK26_EUCGL</name>
<evidence type="ECO:0008006" key="4">
    <source>
        <dbReference type="Google" id="ProtNLM"/>
    </source>
</evidence>
<sequence length="405" mass="44104">MEKEKMAAAARKHGSLDDDGGEEKEAGAVLHGDVLELTLSHVPLVDLVPAARVSRSWSLAVSSSLRHLRRPRPWLLVHYQSTRPPHAVSARAYDPRSRVWMDLEAGPGGRLAPAPAKLLASAPLRSSHSALLYGVSPARLSFSPDPLHLTWRHASPPSAWRVDPAVALVGSRLVVAGGACDFEDDPLSVEVYDTRTGTWSACDPMPAPLKDSSASLWLSVAADGRRMYVMEKLTGATHAFDPEAGAWFGPYDLRPDRHVFYSVISFAGDRLVVAGLLGNSEDVKGVKLWGSTAVGMDELEEICDMPEELVKELRDNNYCVSSIGMCSWGDFLYLYSNSKPELVFWCEREDESGAWRWGATRDAAARDRSLGKRVAYTCAEVGIGELREAAVTGSGRFVVTTAEGQ</sequence>
<dbReference type="EMBL" id="JBJKBG010000008">
    <property type="protein sequence ID" value="KAL3726488.1"/>
    <property type="molecule type" value="Genomic_DNA"/>
</dbReference>
<dbReference type="InterPro" id="IPR015915">
    <property type="entry name" value="Kelch-typ_b-propeller"/>
</dbReference>
<dbReference type="Proteomes" id="UP001634007">
    <property type="component" value="Unassembled WGS sequence"/>
</dbReference>
<reference evidence="2 3" key="1">
    <citation type="submission" date="2024-11" db="EMBL/GenBank/DDBJ databases">
        <title>Chromosome-level genome assembly of Eucalyptus globulus Labill. provides insights into its genome evolution.</title>
        <authorList>
            <person name="Li X."/>
        </authorList>
    </citation>
    <scope>NUCLEOTIDE SEQUENCE [LARGE SCALE GENOMIC DNA]</scope>
    <source>
        <strain evidence="2">CL2024</strain>
        <tissue evidence="2">Fresh tender leaves</tissue>
    </source>
</reference>
<evidence type="ECO:0000256" key="1">
    <source>
        <dbReference type="SAM" id="MobiDB-lite"/>
    </source>
</evidence>
<proteinExistence type="predicted"/>
<dbReference type="InterPro" id="IPR006652">
    <property type="entry name" value="Kelch_1"/>
</dbReference>
<dbReference type="Pfam" id="PF01344">
    <property type="entry name" value="Kelch_1"/>
    <property type="match status" value="1"/>
</dbReference>
<evidence type="ECO:0000313" key="3">
    <source>
        <dbReference type="Proteomes" id="UP001634007"/>
    </source>
</evidence>
<protein>
    <recommendedName>
        <fullName evidence="4">F-box/kelch-repeat protein</fullName>
    </recommendedName>
</protein>
<organism evidence="2 3">
    <name type="scientific">Eucalyptus globulus</name>
    <name type="common">Tasmanian blue gum</name>
    <dbReference type="NCBI Taxonomy" id="34317"/>
    <lineage>
        <taxon>Eukaryota</taxon>
        <taxon>Viridiplantae</taxon>
        <taxon>Streptophyta</taxon>
        <taxon>Embryophyta</taxon>
        <taxon>Tracheophyta</taxon>
        <taxon>Spermatophyta</taxon>
        <taxon>Magnoliopsida</taxon>
        <taxon>eudicotyledons</taxon>
        <taxon>Gunneridae</taxon>
        <taxon>Pentapetalae</taxon>
        <taxon>rosids</taxon>
        <taxon>malvids</taxon>
        <taxon>Myrtales</taxon>
        <taxon>Myrtaceae</taxon>
        <taxon>Myrtoideae</taxon>
        <taxon>Eucalypteae</taxon>
        <taxon>Eucalyptus</taxon>
    </lineage>
</organism>
<comment type="caution">
    <text evidence="2">The sequence shown here is derived from an EMBL/GenBank/DDBJ whole genome shotgun (WGS) entry which is preliminary data.</text>
</comment>
<evidence type="ECO:0000313" key="2">
    <source>
        <dbReference type="EMBL" id="KAL3726488.1"/>
    </source>
</evidence>
<dbReference type="SUPFAM" id="SSF117281">
    <property type="entry name" value="Kelch motif"/>
    <property type="match status" value="1"/>
</dbReference>
<gene>
    <name evidence="2" type="ORF">ACJRO7_031394</name>
</gene>
<keyword evidence="3" id="KW-1185">Reference proteome</keyword>
<dbReference type="PANTHER" id="PTHR24414">
    <property type="entry name" value="F-BOX/KELCH-REPEAT PROTEIN SKIP4"/>
    <property type="match status" value="1"/>
</dbReference>
<dbReference type="InterPro" id="IPR050354">
    <property type="entry name" value="F-box/kelch-repeat_ARATH"/>
</dbReference>
<accession>A0ABD3JK26</accession>
<dbReference type="Gene3D" id="2.120.10.80">
    <property type="entry name" value="Kelch-type beta propeller"/>
    <property type="match status" value="1"/>
</dbReference>
<feature type="region of interest" description="Disordered" evidence="1">
    <location>
        <begin position="1"/>
        <end position="23"/>
    </location>
</feature>